<feature type="compositionally biased region" description="Basic and acidic residues" evidence="4">
    <location>
        <begin position="569"/>
        <end position="585"/>
    </location>
</feature>
<keyword evidence="2 3" id="KW-0378">Hydrolase</keyword>
<evidence type="ECO:0000259" key="5">
    <source>
        <dbReference type="PROSITE" id="PS50235"/>
    </source>
</evidence>
<comment type="similarity">
    <text evidence="3">Belongs to the peptidase C19 family.</text>
</comment>
<keyword evidence="3" id="KW-0833">Ubl conjugation pathway</keyword>
<feature type="domain" description="USP" evidence="5">
    <location>
        <begin position="464"/>
        <end position="792"/>
    </location>
</feature>
<dbReference type="PROSITE" id="PS00972">
    <property type="entry name" value="USP_1"/>
    <property type="match status" value="1"/>
</dbReference>
<dbReference type="Pfam" id="PF13843">
    <property type="entry name" value="DDE_Tnp_1_7"/>
    <property type="match status" value="1"/>
</dbReference>
<feature type="compositionally biased region" description="Pro residues" evidence="4">
    <location>
        <begin position="300"/>
        <end position="311"/>
    </location>
</feature>
<dbReference type="CDD" id="cd02674">
    <property type="entry name" value="Peptidase_C19R"/>
    <property type="match status" value="1"/>
</dbReference>
<dbReference type="InterPro" id="IPR029526">
    <property type="entry name" value="PGBD"/>
</dbReference>
<dbReference type="InterPro" id="IPR028889">
    <property type="entry name" value="USP"/>
</dbReference>
<dbReference type="PANTHER" id="PTHR21646:SF11">
    <property type="entry name" value="INACTIVE UBIQUITIN CARBOXYL-TERMINAL HYDROLASE 50"/>
    <property type="match status" value="1"/>
</dbReference>
<keyword evidence="3" id="KW-0788">Thiol protease</keyword>
<accession>A0AAD7WII0</accession>
<dbReference type="GO" id="GO:0004843">
    <property type="term" value="F:cysteine-type deubiquitinase activity"/>
    <property type="evidence" value="ECO:0007669"/>
    <property type="project" value="UniProtKB-UniRule"/>
</dbReference>
<dbReference type="EC" id="3.4.19.12" evidence="3"/>
<dbReference type="PROSITE" id="PS50235">
    <property type="entry name" value="USP_3"/>
    <property type="match status" value="1"/>
</dbReference>
<feature type="region of interest" description="Disordered" evidence="4">
    <location>
        <begin position="569"/>
        <end position="600"/>
    </location>
</feature>
<dbReference type="Gene3D" id="3.90.70.10">
    <property type="entry name" value="Cysteine proteinases"/>
    <property type="match status" value="1"/>
</dbReference>
<feature type="region of interest" description="Disordered" evidence="4">
    <location>
        <begin position="295"/>
        <end position="328"/>
    </location>
</feature>
<evidence type="ECO:0000313" key="6">
    <source>
        <dbReference type="EMBL" id="KAJ8398276.1"/>
    </source>
</evidence>
<dbReference type="GO" id="GO:0006508">
    <property type="term" value="P:proteolysis"/>
    <property type="evidence" value="ECO:0007669"/>
    <property type="project" value="UniProtKB-KW"/>
</dbReference>
<dbReference type="PANTHER" id="PTHR21646">
    <property type="entry name" value="UBIQUITIN CARBOXYL-TERMINAL HYDROLASE"/>
    <property type="match status" value="1"/>
</dbReference>
<dbReference type="GO" id="GO:0016579">
    <property type="term" value="P:protein deubiquitination"/>
    <property type="evidence" value="ECO:0007669"/>
    <property type="project" value="InterPro"/>
</dbReference>
<dbReference type="InterPro" id="IPR038765">
    <property type="entry name" value="Papain-like_cys_pep_sf"/>
</dbReference>
<organism evidence="6 7">
    <name type="scientific">Aldrovandia affinis</name>
    <dbReference type="NCBI Taxonomy" id="143900"/>
    <lineage>
        <taxon>Eukaryota</taxon>
        <taxon>Metazoa</taxon>
        <taxon>Chordata</taxon>
        <taxon>Craniata</taxon>
        <taxon>Vertebrata</taxon>
        <taxon>Euteleostomi</taxon>
        <taxon>Actinopterygii</taxon>
        <taxon>Neopterygii</taxon>
        <taxon>Teleostei</taxon>
        <taxon>Notacanthiformes</taxon>
        <taxon>Halosauridae</taxon>
        <taxon>Aldrovandia</taxon>
    </lineage>
</organism>
<evidence type="ECO:0000256" key="1">
    <source>
        <dbReference type="ARBA" id="ARBA00000707"/>
    </source>
</evidence>
<evidence type="ECO:0000313" key="7">
    <source>
        <dbReference type="Proteomes" id="UP001221898"/>
    </source>
</evidence>
<dbReference type="InterPro" id="IPR018200">
    <property type="entry name" value="USP_CS"/>
</dbReference>
<reference evidence="6" key="1">
    <citation type="journal article" date="2023" name="Science">
        <title>Genome structures resolve the early diversification of teleost fishes.</title>
        <authorList>
            <person name="Parey E."/>
            <person name="Louis A."/>
            <person name="Montfort J."/>
            <person name="Bouchez O."/>
            <person name="Roques C."/>
            <person name="Iampietro C."/>
            <person name="Lluch J."/>
            <person name="Castinel A."/>
            <person name="Donnadieu C."/>
            <person name="Desvignes T."/>
            <person name="Floi Bucao C."/>
            <person name="Jouanno E."/>
            <person name="Wen M."/>
            <person name="Mejri S."/>
            <person name="Dirks R."/>
            <person name="Jansen H."/>
            <person name="Henkel C."/>
            <person name="Chen W.J."/>
            <person name="Zahm M."/>
            <person name="Cabau C."/>
            <person name="Klopp C."/>
            <person name="Thompson A.W."/>
            <person name="Robinson-Rechavi M."/>
            <person name="Braasch I."/>
            <person name="Lecointre G."/>
            <person name="Bobe J."/>
            <person name="Postlethwait J.H."/>
            <person name="Berthelot C."/>
            <person name="Roest Crollius H."/>
            <person name="Guiguen Y."/>
        </authorList>
    </citation>
    <scope>NUCLEOTIDE SEQUENCE</scope>
    <source>
        <strain evidence="6">NC1722</strain>
    </source>
</reference>
<dbReference type="InterPro" id="IPR050185">
    <property type="entry name" value="Ub_carboxyl-term_hydrolase"/>
</dbReference>
<comment type="catalytic activity">
    <reaction evidence="1 3">
        <text>Thiol-dependent hydrolysis of ester, thioester, amide, peptide and isopeptide bonds formed by the C-terminal Gly of ubiquitin (a 76-residue protein attached to proteins as an intracellular targeting signal).</text>
        <dbReference type="EC" id="3.4.19.12"/>
    </reaction>
</comment>
<keyword evidence="7" id="KW-1185">Reference proteome</keyword>
<evidence type="ECO:0000256" key="3">
    <source>
        <dbReference type="RuleBase" id="RU366025"/>
    </source>
</evidence>
<dbReference type="SUPFAM" id="SSF54001">
    <property type="entry name" value="Cysteine proteinases"/>
    <property type="match status" value="1"/>
</dbReference>
<feature type="region of interest" description="Disordered" evidence="4">
    <location>
        <begin position="431"/>
        <end position="454"/>
    </location>
</feature>
<gene>
    <name evidence="6" type="ORF">AAFF_G00428460</name>
</gene>
<protein>
    <recommendedName>
        <fullName evidence="3">Ubiquitin carboxyl-terminal hydrolase</fullName>
        <ecNumber evidence="3">3.4.19.12</ecNumber>
    </recommendedName>
</protein>
<dbReference type="Pfam" id="PF00443">
    <property type="entry name" value="UCH"/>
    <property type="match status" value="1"/>
</dbReference>
<sequence length="802" mass="87764">MAVETWALAVAESQWAPEECPGGGGGAPVSVTSDRDGLCAPGLFRSWKVVRPFARVKSGPTGARHRQPPAKELFTELLGRRTIEELCRRANANAEPGERPRALRGPDLLAWVAVALQGGLIPGPGGRKAAAMPATVDRWRHRFERSLPPGALLNLSGRGESADDQWDAFHRLQGNISQNFQTLYTPGERLSVRKYALSYRGHPARCRLKLALLCDAETGYVCGFFLYSPDALQSGSKSPVAEQVLHRLLRPYYHRGHRVQLDSSAHMEGRLGPVFSGLGVHLEFVSLWSGEDDDAVRPFPSSPPSPSPSPSLSPSGLGSPQQQGDCGTVEDPAALLRAHLRGWVGVALVPGPWEECGPAVCLQGLWLAVHLACIDAFVLRSLRSQEPGHPAHLCHFAHGLATELAVEYLPSTPLATSPAAASLASLPGVQNTAASSTAGPRAEEEEGGGGSSRRASVVQCPGLCGLENCGNSCYMNAVLQCLLCTVTLVEHFLNRQNRSDIARLQSPAVAGPFLRLVEEVWLAGRDSWCPSEMKGVVCALHPQFDNSCQQDAQELLLFLLNGLHDDLKKKEDGPLEREREKKREPVCSPERGTSPGPPGEASIVTRLFEGRLSYVTLCMQCSHQVQQSQVFTMLSLPVPNHLIKCSLQDCLALFFQQSTLTHTERMLCPECGLRQDTAVHTTVVKHPDILVLHLKRFECRGNNKRKLKTNVVFPLENLDLTPFTPSPSPPHTRYSLYSVVNHSGNLDMGHYTAYCHNAHTRSWHRFDDGAVGDVQDHLVQSLGAYILFYSREKFRRPRILGL</sequence>
<name>A0AAD7WII0_9TELE</name>
<comment type="caution">
    <text evidence="6">The sequence shown here is derived from an EMBL/GenBank/DDBJ whole genome shotgun (WGS) entry which is preliminary data.</text>
</comment>
<evidence type="ECO:0000256" key="4">
    <source>
        <dbReference type="SAM" id="MobiDB-lite"/>
    </source>
</evidence>
<dbReference type="PROSITE" id="PS00973">
    <property type="entry name" value="USP_2"/>
    <property type="match status" value="1"/>
</dbReference>
<dbReference type="EMBL" id="JAINUG010000091">
    <property type="protein sequence ID" value="KAJ8398276.1"/>
    <property type="molecule type" value="Genomic_DNA"/>
</dbReference>
<keyword evidence="3" id="KW-0645">Protease</keyword>
<proteinExistence type="inferred from homology"/>
<dbReference type="Proteomes" id="UP001221898">
    <property type="component" value="Unassembled WGS sequence"/>
</dbReference>
<dbReference type="InterPro" id="IPR001394">
    <property type="entry name" value="Peptidase_C19_UCH"/>
</dbReference>
<evidence type="ECO:0000256" key="2">
    <source>
        <dbReference type="ARBA" id="ARBA00022801"/>
    </source>
</evidence>
<dbReference type="AlphaFoldDB" id="A0AAD7WII0"/>